<dbReference type="Proteomes" id="UP000254082">
    <property type="component" value="Unassembled WGS sequence"/>
</dbReference>
<feature type="compositionally biased region" description="Polar residues" evidence="1">
    <location>
        <begin position="25"/>
        <end position="37"/>
    </location>
</feature>
<proteinExistence type="predicted"/>
<dbReference type="EMBL" id="UHFA01000002">
    <property type="protein sequence ID" value="SUN36156.1"/>
    <property type="molecule type" value="Genomic_DNA"/>
</dbReference>
<accession>A0A380JDJ0</accession>
<organism evidence="2 3">
    <name type="scientific">Streptococcus downei MFe28</name>
    <dbReference type="NCBI Taxonomy" id="764290"/>
    <lineage>
        <taxon>Bacteria</taxon>
        <taxon>Bacillati</taxon>
        <taxon>Bacillota</taxon>
        <taxon>Bacilli</taxon>
        <taxon>Lactobacillales</taxon>
        <taxon>Streptococcaceae</taxon>
        <taxon>Streptococcus</taxon>
    </lineage>
</organism>
<evidence type="ECO:0000313" key="3">
    <source>
        <dbReference type="Proteomes" id="UP000254082"/>
    </source>
</evidence>
<protein>
    <submittedName>
        <fullName evidence="2">Uncharacterized protein</fullName>
    </submittedName>
</protein>
<sequence length="104" mass="11617">MNEGTNGSKGSLQLEAEGSTMPELENSNSFERSVTSRPTLFPRLPHFTITGGELSKRQPIFHVASDKKVVKLSFPRTRRGAGVIMKEIITLGIYENCFIHLKRV</sequence>
<evidence type="ECO:0000256" key="1">
    <source>
        <dbReference type="SAM" id="MobiDB-lite"/>
    </source>
</evidence>
<name>A0A380JDJ0_STRDO</name>
<reference evidence="2 3" key="1">
    <citation type="submission" date="2018-06" db="EMBL/GenBank/DDBJ databases">
        <authorList>
            <consortium name="Pathogen Informatics"/>
            <person name="Doyle S."/>
        </authorList>
    </citation>
    <scope>NUCLEOTIDE SEQUENCE [LARGE SCALE GENOMIC DNA]</scope>
    <source>
        <strain evidence="3">NCTC 11391</strain>
    </source>
</reference>
<dbReference type="AlphaFoldDB" id="A0A380JDJ0"/>
<feature type="region of interest" description="Disordered" evidence="1">
    <location>
        <begin position="1"/>
        <end position="37"/>
    </location>
</feature>
<keyword evidence="3" id="KW-1185">Reference proteome</keyword>
<feature type="compositionally biased region" description="Polar residues" evidence="1">
    <location>
        <begin position="1"/>
        <end position="11"/>
    </location>
</feature>
<gene>
    <name evidence="2" type="ORF">NCTC11391_01200</name>
</gene>
<evidence type="ECO:0000313" key="2">
    <source>
        <dbReference type="EMBL" id="SUN36156.1"/>
    </source>
</evidence>